<dbReference type="EC" id="3.4.-.-" evidence="7"/>
<comment type="subcellular location">
    <subcellularLocation>
        <location evidence="1">Membrane</location>
        <topology evidence="1">Multi-pass membrane protein</topology>
    </subcellularLocation>
</comment>
<keyword evidence="4 9" id="KW-0812">Transmembrane</keyword>
<evidence type="ECO:0000256" key="9">
    <source>
        <dbReference type="SAM" id="Phobius"/>
    </source>
</evidence>
<keyword evidence="7" id="KW-0645">Protease</keyword>
<reference evidence="11 12" key="1">
    <citation type="submission" date="2021-06" db="EMBL/GenBank/DDBJ databases">
        <title>Candida outbreak in Lebanon.</title>
        <authorList>
            <person name="Finianos M."/>
        </authorList>
    </citation>
    <scope>NUCLEOTIDE SEQUENCE [LARGE SCALE GENOMIC DNA]</scope>
    <source>
        <strain evidence="11">CA3LBN</strain>
    </source>
</reference>
<dbReference type="InterPro" id="IPR046450">
    <property type="entry name" value="PA_dom_sf"/>
</dbReference>
<keyword evidence="7" id="KW-0378">Hydrolase</keyword>
<dbReference type="Pfam" id="PF03239">
    <property type="entry name" value="FTR1"/>
    <property type="match status" value="1"/>
</dbReference>
<feature type="region of interest" description="Disordered" evidence="8">
    <location>
        <begin position="1"/>
        <end position="57"/>
    </location>
</feature>
<keyword evidence="5 9" id="KW-1133">Transmembrane helix</keyword>
<keyword evidence="7" id="KW-0862">Zinc</keyword>
<evidence type="ECO:0000256" key="8">
    <source>
        <dbReference type="SAM" id="MobiDB-lite"/>
    </source>
</evidence>
<keyword evidence="3" id="KW-0406">Ion transport</keyword>
<accession>A0ABX8IE14</accession>
<evidence type="ECO:0000259" key="10">
    <source>
        <dbReference type="Pfam" id="PF04389"/>
    </source>
</evidence>
<dbReference type="Gene3D" id="3.50.30.30">
    <property type="match status" value="1"/>
</dbReference>
<evidence type="ECO:0000256" key="1">
    <source>
        <dbReference type="ARBA" id="ARBA00004141"/>
    </source>
</evidence>
<dbReference type="Gene3D" id="3.40.630.10">
    <property type="entry name" value="Zn peptidases"/>
    <property type="match status" value="1"/>
</dbReference>
<feature type="compositionally biased region" description="Polar residues" evidence="8">
    <location>
        <begin position="30"/>
        <end position="47"/>
    </location>
</feature>
<feature type="transmembrane region" description="Helical" evidence="9">
    <location>
        <begin position="1009"/>
        <end position="1035"/>
    </location>
</feature>
<dbReference type="InterPro" id="IPR004923">
    <property type="entry name" value="FTR1/Fip1/EfeU"/>
</dbReference>
<evidence type="ECO:0000256" key="3">
    <source>
        <dbReference type="ARBA" id="ARBA00022496"/>
    </source>
</evidence>
<dbReference type="SUPFAM" id="SSF53187">
    <property type="entry name" value="Zn-dependent exopeptidases"/>
    <property type="match status" value="1"/>
</dbReference>
<feature type="transmembrane region" description="Helical" evidence="9">
    <location>
        <begin position="917"/>
        <end position="938"/>
    </location>
</feature>
<gene>
    <name evidence="11" type="ORF">CA3LBN_004718</name>
</gene>
<keyword evidence="12" id="KW-1185">Reference proteome</keyword>
<dbReference type="Pfam" id="PF04389">
    <property type="entry name" value="Peptidase_M28"/>
    <property type="match status" value="1"/>
</dbReference>
<keyword evidence="3" id="KW-0813">Transport</keyword>
<evidence type="ECO:0000256" key="2">
    <source>
        <dbReference type="ARBA" id="ARBA00008333"/>
    </source>
</evidence>
<feature type="domain" description="Peptidase M28" evidence="10">
    <location>
        <begin position="403"/>
        <end position="509"/>
    </location>
</feature>
<dbReference type="PANTHER" id="PTHR31632">
    <property type="entry name" value="IRON TRANSPORTER FTH1"/>
    <property type="match status" value="1"/>
</dbReference>
<keyword evidence="3" id="KW-0410">Iron transport</keyword>
<evidence type="ECO:0000256" key="7">
    <source>
        <dbReference type="RuleBase" id="RU361240"/>
    </source>
</evidence>
<dbReference type="InterPro" id="IPR007484">
    <property type="entry name" value="Peptidase_M28"/>
</dbReference>
<organism evidence="11 12">
    <name type="scientific">Candidozyma haemuli</name>
    <dbReference type="NCBI Taxonomy" id="45357"/>
    <lineage>
        <taxon>Eukaryota</taxon>
        <taxon>Fungi</taxon>
        <taxon>Dikarya</taxon>
        <taxon>Ascomycota</taxon>
        <taxon>Saccharomycotina</taxon>
        <taxon>Pichiomycetes</taxon>
        <taxon>Metschnikowiaceae</taxon>
        <taxon>Candidozyma</taxon>
    </lineage>
</organism>
<comment type="similarity">
    <text evidence="7">Belongs to the peptidase M28 family.</text>
</comment>
<dbReference type="Proteomes" id="UP000825434">
    <property type="component" value="Chromosome 7"/>
</dbReference>
<evidence type="ECO:0000256" key="6">
    <source>
        <dbReference type="ARBA" id="ARBA00023136"/>
    </source>
</evidence>
<name>A0ABX8IE14_9ASCO</name>
<feature type="transmembrane region" description="Helical" evidence="9">
    <location>
        <begin position="1152"/>
        <end position="1171"/>
    </location>
</feature>
<protein>
    <recommendedName>
        <fullName evidence="7">Peptide hydrolase</fullName>
        <ecNumber evidence="7">3.4.-.-</ecNumber>
    </recommendedName>
</protein>
<dbReference type="EMBL" id="CP076667">
    <property type="protein sequence ID" value="QWU90357.1"/>
    <property type="molecule type" value="Genomic_DNA"/>
</dbReference>
<feature type="transmembrane region" description="Helical" evidence="9">
    <location>
        <begin position="881"/>
        <end position="905"/>
    </location>
</feature>
<evidence type="ECO:0000256" key="4">
    <source>
        <dbReference type="ARBA" id="ARBA00022692"/>
    </source>
</evidence>
<comment type="similarity">
    <text evidence="2">Belongs to the oxidase-dependent Fe transporter (OFeT) (TC 9.A.10.1) family.</text>
</comment>
<keyword evidence="7" id="KW-0479">Metal-binding</keyword>
<feature type="transmembrane region" description="Helical" evidence="9">
    <location>
        <begin position="1068"/>
        <end position="1088"/>
    </location>
</feature>
<dbReference type="PANTHER" id="PTHR31632:SF7">
    <property type="entry name" value="IRON TRANSPORTER FTH1"/>
    <property type="match status" value="1"/>
</dbReference>
<dbReference type="SUPFAM" id="SSF52025">
    <property type="entry name" value="PA domain"/>
    <property type="match status" value="1"/>
</dbReference>
<proteinExistence type="inferred from homology"/>
<feature type="transmembrane region" description="Helical" evidence="9">
    <location>
        <begin position="72"/>
        <end position="91"/>
    </location>
</feature>
<feature type="transmembrane region" description="Helical" evidence="9">
    <location>
        <begin position="1041"/>
        <end position="1061"/>
    </location>
</feature>
<keyword evidence="3" id="KW-0408">Iron</keyword>
<feature type="transmembrane region" description="Helical" evidence="9">
    <location>
        <begin position="813"/>
        <end position="841"/>
    </location>
</feature>
<evidence type="ECO:0000313" key="12">
    <source>
        <dbReference type="Proteomes" id="UP000825434"/>
    </source>
</evidence>
<evidence type="ECO:0000256" key="5">
    <source>
        <dbReference type="ARBA" id="ARBA00022989"/>
    </source>
</evidence>
<evidence type="ECO:0000313" key="11">
    <source>
        <dbReference type="EMBL" id="QWU90357.1"/>
    </source>
</evidence>
<keyword evidence="6 9" id="KW-0472">Membrane</keyword>
<sequence length="1225" mass="138033">MSEEAPLLGTSRQRYITDEENINAPELRVPNNTEIEGSSGSASSPDTTVGEESLKTRPSLREKQREFLRKRFWWFCIFGLLALIVLQLSFLPRTSLNRDFRRWHDLHLNKTDLKRIFLAQLKIGRPDDTGVTNEKHIGEWLRNFTNINSQGVIVADKNYPELASFVEKRFADFGLSTSSYEYELPRSLRLPGASRVELFDSESHRVLYSADLEEVTSSWRFKDIKTPAFFPFGSVGSVSGDFVYVHGGTPADYDLLESNGISVVAKTALIASSESKDYSVTDRVNYAIFRGAQAVVVIGSDDLKSTVSRNYKPAEVPNPEMLFPASHDSMKPILEALGPGRGNFSHWKFAPYSKSLRLRVSAQDNGRAGSAKVVFGSIKGVINDGEIVIGAARDSLTSLNPSSGHAIMLEVMRAFKRLRNLGWKPLRTIRFVSWDASRSSQLGAKAALSDPNVFPDNMPLIAYINLDEDVVTGSHFSVDSSPMLNHIINQVAEIVPFSKNSTAYKRVMKSAGDELPENDDDDETSLYRYWRKESGAKINNILGDTFTAKDAGVFQSRGDTPVVNFKFSESSQHNESTYVPESDQYSYSWLKDIDPDFDLHGSLVRFLGLLVLSLEEREVIDYRLEPYFDFAQQRFSLFREAMGKQLEEWRSEKVDSFILEKSTILKDILENRKSTAYFAPGIWSLENEEVTVEDVLEQFDKLLKDASAQSLIFDAYNHDVENLLTEDYPWYKLLKKVHIYAKFKVTNYKLLRVEKDLAATDDDIDYGGDIVKRHFMYEAPVKKGTCYDTKEKEQRGAFAGLFRSVEEGDLEQLIRLISIFFIILRETLETAIIISVLLSFINKNNPQPVQEDVDESEEALAERRAKVAHVNSINRGLRLQVWLGAIFGLLVCLIIGIVFITLFYFVEKDLWSYTERLWEGVFSLLSSVIITIMGIGLLRINKFMKVKWWVKLGDAYATQQPDKLDSDTNMTEMDDFAGVSSSQDSDALLGNASTTPVKKESKDGFTSRYYLAILPFVTTLREGLEAVVFVGGIGMSQPLTSLPLAVLAGVASGAAVGYTLYRGGNKLSLQYFLICSTCFLYIVSAGLMSRGVWFLELERYVRLCGGLDVSETGSGPGSYDISTAIWHVNCCNGLTDGWWMVANALVGWTNTATYGSVFSYLAYWILVSLWLRAKLYEEKHGRLPLIPVRWQVKKIRKKLKLYEAMHKQQLTAEGERQAEAAAYVA</sequence>